<reference evidence="2" key="1">
    <citation type="submission" date="2023-08" db="EMBL/GenBank/DDBJ databases">
        <authorList>
            <person name="Audoor S."/>
            <person name="Bilcke G."/>
        </authorList>
    </citation>
    <scope>NUCLEOTIDE SEQUENCE</scope>
</reference>
<dbReference type="Pfam" id="PF10604">
    <property type="entry name" value="Polyketide_cyc2"/>
    <property type="match status" value="1"/>
</dbReference>
<dbReference type="AlphaFoldDB" id="A0AAD2GCN8"/>
<accession>A0AAD2GCN8</accession>
<dbReference type="Proteomes" id="UP001295423">
    <property type="component" value="Unassembled WGS sequence"/>
</dbReference>
<protein>
    <submittedName>
        <fullName evidence="2">Uncharacterized protein</fullName>
    </submittedName>
</protein>
<name>A0AAD2GCN8_9STRA</name>
<sequence>MERFTVAISTQLKVKASAKRAWVRLHEFENLHNVFSTVHSAESVGSPWVVGSKIKVTRKLPTGHCFLATYNIVKHDEENMEFQFYSEDIASPGAATVSTSWKVESLGGEDSCMVTISIAVAPRKMFVSAGRLIFAPLLRRMVNKTINQDLKDLAASFENEKELKKALLQHTTNATRPVSLANARRFEEPKEANSERTRSTIASYDDVPSSGSTLTAVSELSYASRATPLGRLDYAEEFTNIRQVRSDGRVWNHAS</sequence>
<dbReference type="InterPro" id="IPR019587">
    <property type="entry name" value="Polyketide_cyclase/dehydratase"/>
</dbReference>
<dbReference type="Gene3D" id="3.30.530.20">
    <property type="match status" value="1"/>
</dbReference>
<dbReference type="EMBL" id="CAKOGP040002425">
    <property type="protein sequence ID" value="CAJ1969758.1"/>
    <property type="molecule type" value="Genomic_DNA"/>
</dbReference>
<dbReference type="InterPro" id="IPR023393">
    <property type="entry name" value="START-like_dom_sf"/>
</dbReference>
<feature type="compositionally biased region" description="Basic and acidic residues" evidence="1">
    <location>
        <begin position="186"/>
        <end position="198"/>
    </location>
</feature>
<dbReference type="SUPFAM" id="SSF55961">
    <property type="entry name" value="Bet v1-like"/>
    <property type="match status" value="1"/>
</dbReference>
<proteinExistence type="predicted"/>
<comment type="caution">
    <text evidence="2">The sequence shown here is derived from an EMBL/GenBank/DDBJ whole genome shotgun (WGS) entry which is preliminary data.</text>
</comment>
<evidence type="ECO:0000313" key="2">
    <source>
        <dbReference type="EMBL" id="CAJ1969758.1"/>
    </source>
</evidence>
<feature type="region of interest" description="Disordered" evidence="1">
    <location>
        <begin position="186"/>
        <end position="205"/>
    </location>
</feature>
<evidence type="ECO:0000256" key="1">
    <source>
        <dbReference type="SAM" id="MobiDB-lite"/>
    </source>
</evidence>
<organism evidence="2 3">
    <name type="scientific">Cylindrotheca closterium</name>
    <dbReference type="NCBI Taxonomy" id="2856"/>
    <lineage>
        <taxon>Eukaryota</taxon>
        <taxon>Sar</taxon>
        <taxon>Stramenopiles</taxon>
        <taxon>Ochrophyta</taxon>
        <taxon>Bacillariophyta</taxon>
        <taxon>Bacillariophyceae</taxon>
        <taxon>Bacillariophycidae</taxon>
        <taxon>Bacillariales</taxon>
        <taxon>Bacillariaceae</taxon>
        <taxon>Cylindrotheca</taxon>
    </lineage>
</organism>
<gene>
    <name evidence="2" type="ORF">CYCCA115_LOCUS23872</name>
</gene>
<keyword evidence="3" id="KW-1185">Reference proteome</keyword>
<evidence type="ECO:0000313" key="3">
    <source>
        <dbReference type="Proteomes" id="UP001295423"/>
    </source>
</evidence>